<dbReference type="Gene3D" id="3.40.50.620">
    <property type="entry name" value="HUPs"/>
    <property type="match status" value="1"/>
</dbReference>
<keyword evidence="1" id="KW-0157">Chromophore</keyword>
<name>V8NVI5_OPHHA</name>
<dbReference type="Proteomes" id="UP000018936">
    <property type="component" value="Unassembled WGS sequence"/>
</dbReference>
<accession>V8NVI5</accession>
<evidence type="ECO:0000259" key="2">
    <source>
        <dbReference type="PROSITE" id="PS51645"/>
    </source>
</evidence>
<protein>
    <recommendedName>
        <fullName evidence="2">Photolyase/cryptochrome alpha/beta domain-containing protein</fullName>
    </recommendedName>
</protein>
<dbReference type="SUPFAM" id="SSF52425">
    <property type="entry name" value="Cryptochrome/photolyase, N-terminal domain"/>
    <property type="match status" value="1"/>
</dbReference>
<dbReference type="GO" id="GO:0003677">
    <property type="term" value="F:DNA binding"/>
    <property type="evidence" value="ECO:0007669"/>
    <property type="project" value="TreeGrafter"/>
</dbReference>
<dbReference type="AlphaFoldDB" id="V8NVI5"/>
<feature type="domain" description="Photolyase/cryptochrome alpha/beta" evidence="2">
    <location>
        <begin position="15"/>
        <end position="144"/>
    </location>
</feature>
<gene>
    <name evidence="3" type="ORF">L345_08523</name>
</gene>
<proteinExistence type="predicted"/>
<dbReference type="PROSITE" id="PS51645">
    <property type="entry name" value="PHR_CRY_ALPHA_BETA"/>
    <property type="match status" value="1"/>
</dbReference>
<comment type="caution">
    <text evidence="3">The sequence shown here is derived from an EMBL/GenBank/DDBJ whole genome shotgun (WGS) entry which is preliminary data.</text>
</comment>
<reference evidence="3 4" key="1">
    <citation type="journal article" date="2013" name="Proc. Natl. Acad. Sci. U.S.A.">
        <title>The king cobra genome reveals dynamic gene evolution and adaptation in the snake venom system.</title>
        <authorList>
            <person name="Vonk F.J."/>
            <person name="Casewell N.R."/>
            <person name="Henkel C.V."/>
            <person name="Heimberg A.M."/>
            <person name="Jansen H.J."/>
            <person name="McCleary R.J."/>
            <person name="Kerkkamp H.M."/>
            <person name="Vos R.A."/>
            <person name="Guerreiro I."/>
            <person name="Calvete J.J."/>
            <person name="Wuster W."/>
            <person name="Woods A.E."/>
            <person name="Logan J.M."/>
            <person name="Harrison R.A."/>
            <person name="Castoe T.A."/>
            <person name="de Koning A.P."/>
            <person name="Pollock D.D."/>
            <person name="Yandell M."/>
            <person name="Calderon D."/>
            <person name="Renjifo C."/>
            <person name="Currier R.B."/>
            <person name="Salgado D."/>
            <person name="Pla D."/>
            <person name="Sanz L."/>
            <person name="Hyder A.S."/>
            <person name="Ribeiro J.M."/>
            <person name="Arntzen J.W."/>
            <person name="van den Thillart G.E."/>
            <person name="Boetzer M."/>
            <person name="Pirovano W."/>
            <person name="Dirks R.P."/>
            <person name="Spaink H.P."/>
            <person name="Duboule D."/>
            <person name="McGlinn E."/>
            <person name="Kini R.M."/>
            <person name="Richardson M.K."/>
        </authorList>
    </citation>
    <scope>NUCLEOTIDE SEQUENCE</scope>
    <source>
        <tissue evidence="3">Blood</tissue>
    </source>
</reference>
<evidence type="ECO:0000313" key="4">
    <source>
        <dbReference type="Proteomes" id="UP000018936"/>
    </source>
</evidence>
<organism evidence="3 4">
    <name type="scientific">Ophiophagus hannah</name>
    <name type="common">King cobra</name>
    <name type="synonym">Naja hannah</name>
    <dbReference type="NCBI Taxonomy" id="8665"/>
    <lineage>
        <taxon>Eukaryota</taxon>
        <taxon>Metazoa</taxon>
        <taxon>Chordata</taxon>
        <taxon>Craniata</taxon>
        <taxon>Vertebrata</taxon>
        <taxon>Euteleostomi</taxon>
        <taxon>Lepidosauria</taxon>
        <taxon>Squamata</taxon>
        <taxon>Bifurcata</taxon>
        <taxon>Unidentata</taxon>
        <taxon>Episquamata</taxon>
        <taxon>Toxicofera</taxon>
        <taxon>Serpentes</taxon>
        <taxon>Colubroidea</taxon>
        <taxon>Elapidae</taxon>
        <taxon>Elapinae</taxon>
        <taxon>Ophiophagus</taxon>
    </lineage>
</organism>
<dbReference type="GO" id="GO:0045892">
    <property type="term" value="P:negative regulation of DNA-templated transcription"/>
    <property type="evidence" value="ECO:0007669"/>
    <property type="project" value="TreeGrafter"/>
</dbReference>
<dbReference type="PANTHER" id="PTHR11455">
    <property type="entry name" value="CRYPTOCHROME"/>
    <property type="match status" value="1"/>
</dbReference>
<dbReference type="GO" id="GO:0005634">
    <property type="term" value="C:nucleus"/>
    <property type="evidence" value="ECO:0007669"/>
    <property type="project" value="TreeGrafter"/>
</dbReference>
<dbReference type="GO" id="GO:0032922">
    <property type="term" value="P:circadian regulation of gene expression"/>
    <property type="evidence" value="ECO:0007669"/>
    <property type="project" value="TreeGrafter"/>
</dbReference>
<evidence type="ECO:0000313" key="3">
    <source>
        <dbReference type="EMBL" id="ETE65703.1"/>
    </source>
</evidence>
<dbReference type="GO" id="GO:0043153">
    <property type="term" value="P:entrainment of circadian clock by photoperiod"/>
    <property type="evidence" value="ECO:0007669"/>
    <property type="project" value="TreeGrafter"/>
</dbReference>
<feature type="non-terminal residue" evidence="3">
    <location>
        <position position="1"/>
    </location>
</feature>
<dbReference type="InterPro" id="IPR002081">
    <property type="entry name" value="Cryptochrome/DNA_photolyase_1"/>
</dbReference>
<evidence type="ECO:0000256" key="1">
    <source>
        <dbReference type="ARBA" id="ARBA00022991"/>
    </source>
</evidence>
<dbReference type="GO" id="GO:0071949">
    <property type="term" value="F:FAD binding"/>
    <property type="evidence" value="ECO:0007669"/>
    <property type="project" value="TreeGrafter"/>
</dbReference>
<sequence length="165" mass="18821">MAALSSRVPRPRRCGCSVHWFRRGLRLHDNPALQAAIRGATSVRCIYILDPWFAASSAVGINRWRFLLQSLEDLDNSLRKLNSRLFVVRGQPTDVFPRLFKEWGVTHLTFEYDSEPFGKERDAAIVKLAKEAGVKVTTENSHTLYDLDRRLAQTKDAGRLQLVLI</sequence>
<dbReference type="InterPro" id="IPR036155">
    <property type="entry name" value="Crypto/Photolyase_N_sf"/>
</dbReference>
<dbReference type="EMBL" id="AZIM01001807">
    <property type="protein sequence ID" value="ETE65703.1"/>
    <property type="molecule type" value="Genomic_DNA"/>
</dbReference>
<dbReference type="GO" id="GO:0005737">
    <property type="term" value="C:cytoplasm"/>
    <property type="evidence" value="ECO:0007669"/>
    <property type="project" value="TreeGrafter"/>
</dbReference>
<dbReference type="PANTHER" id="PTHR11455:SF15">
    <property type="entry name" value="CRYPTOCHROME-2"/>
    <property type="match status" value="1"/>
</dbReference>
<dbReference type="Pfam" id="PF00875">
    <property type="entry name" value="DNA_photolyase"/>
    <property type="match status" value="1"/>
</dbReference>
<keyword evidence="4" id="KW-1185">Reference proteome</keyword>
<dbReference type="OrthoDB" id="435881at2759"/>
<dbReference type="InterPro" id="IPR006050">
    <property type="entry name" value="DNA_photolyase_N"/>
</dbReference>
<dbReference type="InterPro" id="IPR014729">
    <property type="entry name" value="Rossmann-like_a/b/a_fold"/>
</dbReference>